<keyword evidence="2" id="KW-0472">Membrane</keyword>
<feature type="compositionally biased region" description="Basic and acidic residues" evidence="1">
    <location>
        <begin position="22"/>
        <end position="42"/>
    </location>
</feature>
<protein>
    <submittedName>
        <fullName evidence="3">Uncharacterized protein</fullName>
    </submittedName>
</protein>
<feature type="region of interest" description="Disordered" evidence="1">
    <location>
        <begin position="18"/>
        <end position="82"/>
    </location>
</feature>
<dbReference type="Proteomes" id="UP000289738">
    <property type="component" value="Chromosome A06"/>
</dbReference>
<evidence type="ECO:0000313" key="4">
    <source>
        <dbReference type="Proteomes" id="UP000289738"/>
    </source>
</evidence>
<accession>A0A445CX26</accession>
<feature type="compositionally biased region" description="Basic and acidic residues" evidence="1">
    <location>
        <begin position="57"/>
        <end position="74"/>
    </location>
</feature>
<dbReference type="EMBL" id="SDMP01000006">
    <property type="protein sequence ID" value="RYR55472.1"/>
    <property type="molecule type" value="Genomic_DNA"/>
</dbReference>
<keyword evidence="2" id="KW-0812">Transmembrane</keyword>
<evidence type="ECO:0000256" key="2">
    <source>
        <dbReference type="SAM" id="Phobius"/>
    </source>
</evidence>
<name>A0A445CX26_ARAHY</name>
<dbReference type="PANTHER" id="PTHR45523:SF2">
    <property type="entry name" value="OS02G0470600 PROTEIN"/>
    <property type="match status" value="1"/>
</dbReference>
<gene>
    <name evidence="3" type="ORF">Ahy_A06g030683</name>
</gene>
<dbReference type="STRING" id="3818.A0A445CX26"/>
<proteinExistence type="predicted"/>
<organism evidence="3 4">
    <name type="scientific">Arachis hypogaea</name>
    <name type="common">Peanut</name>
    <dbReference type="NCBI Taxonomy" id="3818"/>
    <lineage>
        <taxon>Eukaryota</taxon>
        <taxon>Viridiplantae</taxon>
        <taxon>Streptophyta</taxon>
        <taxon>Embryophyta</taxon>
        <taxon>Tracheophyta</taxon>
        <taxon>Spermatophyta</taxon>
        <taxon>Magnoliopsida</taxon>
        <taxon>eudicotyledons</taxon>
        <taxon>Gunneridae</taxon>
        <taxon>Pentapetalae</taxon>
        <taxon>rosids</taxon>
        <taxon>fabids</taxon>
        <taxon>Fabales</taxon>
        <taxon>Fabaceae</taxon>
        <taxon>Papilionoideae</taxon>
        <taxon>50 kb inversion clade</taxon>
        <taxon>dalbergioids sensu lato</taxon>
        <taxon>Dalbergieae</taxon>
        <taxon>Pterocarpus clade</taxon>
        <taxon>Arachis</taxon>
    </lineage>
</organism>
<comment type="caution">
    <text evidence="3">The sequence shown here is derived from an EMBL/GenBank/DDBJ whole genome shotgun (WGS) entry which is preliminary data.</text>
</comment>
<keyword evidence="4" id="KW-1185">Reference proteome</keyword>
<dbReference type="AlphaFoldDB" id="A0A445CX26"/>
<evidence type="ECO:0000313" key="3">
    <source>
        <dbReference type="EMBL" id="RYR55472.1"/>
    </source>
</evidence>
<feature type="transmembrane region" description="Helical" evidence="2">
    <location>
        <begin position="365"/>
        <end position="383"/>
    </location>
</feature>
<keyword evidence="2" id="KW-1133">Transmembrane helix</keyword>
<sequence>MSPNMGILNKHLHTLLSSLNIHKHEREKKSERRREGRKERTTPSRAPPPSPSSSSASERESSRMRGNAMEERKRSSTTTARACLSRRSATVGLLCPRRGARREEGGMYRRLRALSRRCRRLELATELLHRLQAVASPLISSLSLLNTIVVSSVTSVELQEFSLGSCPPSVGLQGMRWSTMLISFYLHQPWMEKHFCIHLYPEWPGVSSWLGKLFVRAIQELWQWWSRLLRVVVDTEEEEAVVMVLATAAVVGTTAEAVVEAVTTVGILGFCKGLPNKLSLKNIEKVTRRAQEQFQMVLEEKSRFAFDVDLDAPKVRIPLRSRGSARCDSHFLLDFGHFTLHTAESQSDEQRHNLYSRFYISERDFAAFLWTVALILGVAVWLNQLMIVK</sequence>
<reference evidence="3 4" key="1">
    <citation type="submission" date="2019-01" db="EMBL/GenBank/DDBJ databases">
        <title>Sequencing of cultivated peanut Arachis hypogaea provides insights into genome evolution and oil improvement.</title>
        <authorList>
            <person name="Chen X."/>
        </authorList>
    </citation>
    <scope>NUCLEOTIDE SEQUENCE [LARGE SCALE GENOMIC DNA]</scope>
    <source>
        <strain evidence="4">cv. Fuhuasheng</strain>
        <tissue evidence="3">Leaves</tissue>
    </source>
</reference>
<evidence type="ECO:0000256" key="1">
    <source>
        <dbReference type="SAM" id="MobiDB-lite"/>
    </source>
</evidence>
<dbReference type="PANTHER" id="PTHR45523">
    <property type="entry name" value="TETRATRICOPEPTIDE REPEAT (TPR)-CONTAINING PROTEIN-RELATED"/>
    <property type="match status" value="1"/>
</dbReference>